<protein>
    <recommendedName>
        <fullName evidence="3">Potassium transporter</fullName>
    </recommendedName>
</protein>
<name>A0AAU9EDR6_9BACT</name>
<evidence type="ECO:0000313" key="1">
    <source>
        <dbReference type="EMBL" id="BEQ14970.1"/>
    </source>
</evidence>
<organism evidence="1 2">
    <name type="scientific">Desulfoferula mesophila</name>
    <dbReference type="NCBI Taxonomy" id="3058419"/>
    <lineage>
        <taxon>Bacteria</taxon>
        <taxon>Pseudomonadati</taxon>
        <taxon>Thermodesulfobacteriota</taxon>
        <taxon>Desulfarculia</taxon>
        <taxon>Desulfarculales</taxon>
        <taxon>Desulfarculaceae</taxon>
        <taxon>Desulfoferula</taxon>
    </lineage>
</organism>
<dbReference type="KEGG" id="dmp:FAK_20360"/>
<dbReference type="AlphaFoldDB" id="A0AAU9EDR6"/>
<dbReference type="EMBL" id="AP028679">
    <property type="protein sequence ID" value="BEQ14970.1"/>
    <property type="molecule type" value="Genomic_DNA"/>
</dbReference>
<proteinExistence type="predicted"/>
<sequence>MIAAQKSKDASRDILVIGGGRFGSLALERLPGRVTKVVEPAPDEGLLALAHAQGAEVVQAQGVDILPPALAGERPPIWVVPALPRHLLHDWLLSELAPQGARALEVPQEPLPQVAMAMRGEEGQCFLSLADFRCPDDCPEPPKLCTVTGKPRGAPLFQRLAEMSPPGWRVAVLRSHQLAPGVGGCLASEMLELKQLVQAQGGKWLVATACRCHGVVSGLELPEKPHHA</sequence>
<reference evidence="2" key="1">
    <citation type="journal article" date="2023" name="Arch. Microbiol.">
        <title>Desulfoferula mesophilus gen. nov. sp. nov., a mesophilic sulfate-reducing bacterium isolated from a brackish lake sediment.</title>
        <authorList>
            <person name="Watanabe T."/>
            <person name="Yabe T."/>
            <person name="Tsuji J.M."/>
            <person name="Fukui M."/>
        </authorList>
    </citation>
    <scope>NUCLEOTIDE SEQUENCE [LARGE SCALE GENOMIC DNA]</scope>
    <source>
        <strain evidence="2">12FAK</strain>
    </source>
</reference>
<evidence type="ECO:0008006" key="3">
    <source>
        <dbReference type="Google" id="ProtNLM"/>
    </source>
</evidence>
<dbReference type="Proteomes" id="UP001366166">
    <property type="component" value="Chromosome"/>
</dbReference>
<keyword evidence="2" id="KW-1185">Reference proteome</keyword>
<gene>
    <name evidence="1" type="ORF">FAK_20360</name>
</gene>
<accession>A0AAU9EDR6</accession>
<evidence type="ECO:0000313" key="2">
    <source>
        <dbReference type="Proteomes" id="UP001366166"/>
    </source>
</evidence>
<dbReference type="RefSeq" id="WP_338598717.1">
    <property type="nucleotide sequence ID" value="NZ_AP028679.1"/>
</dbReference>